<feature type="chain" id="PRO_5015581347" description="Ig-like domain-containing protein" evidence="2">
    <location>
        <begin position="33"/>
        <end position="2011"/>
    </location>
</feature>
<evidence type="ECO:0000256" key="1">
    <source>
        <dbReference type="SAM" id="MobiDB-lite"/>
    </source>
</evidence>
<protein>
    <recommendedName>
        <fullName evidence="5">Ig-like domain-containing protein</fullName>
    </recommendedName>
</protein>
<dbReference type="EMBL" id="PVTE01000007">
    <property type="protein sequence ID" value="PRY39998.1"/>
    <property type="molecule type" value="Genomic_DNA"/>
</dbReference>
<feature type="compositionally biased region" description="Low complexity" evidence="1">
    <location>
        <begin position="335"/>
        <end position="401"/>
    </location>
</feature>
<organism evidence="3 4">
    <name type="scientific">Spirosoma oryzae</name>
    <dbReference type="NCBI Taxonomy" id="1469603"/>
    <lineage>
        <taxon>Bacteria</taxon>
        <taxon>Pseudomonadati</taxon>
        <taxon>Bacteroidota</taxon>
        <taxon>Cytophagia</taxon>
        <taxon>Cytophagales</taxon>
        <taxon>Cytophagaceae</taxon>
        <taxon>Spirosoma</taxon>
    </lineage>
</organism>
<sequence length="2011" mass="211812">MYRNVYLTLGRLLRQGLFMACILFQLATLASAAPAISPGRPLPDPGKMLRIGPGRPLPRYPLFFGLPRRDQADSDPIRFTIQANRQSIRLGEPIELVITAELMNIAPSLLFTLPGANAYRLKLLLPAGFEQTGGDFVDYTGDQLSYPSRTSATYRVTGYFSSVKAGTQFQLLRSHSQADAQSLFVEKSSITLQTLTNEGQPVATANQTRGGVTSSTLVIDARDTHASARVAAGNFQSHLDAATCEYVTGWIIDYNNKNAAPTADIYINGTKVASVVATVSRKDVADAYGITTYSQYGFLYSIPASYKTNAPLSISVRYSGTSDNIVGSPMTTATCAGSTSTTVTTPPSTTATAPPAVTTTTPPSSTTTAPPSTTVTNPPSTTTAPPSTTVTNPPSSTTAVSIPPVNPNADYYGFLDAASCDSIRGWAFDRNIIKQSVGVDLFINGTKVATLLASRPRPDVADAFGIQGFNAYEYAYKIPDSYKKNATITVAARIANTSRELINSPRTTAVCQATTTTPVVKPDTCQFSLSTASSLSASCGSSLTLSASCAGSNCNRVSYAWKGNGLSQSGQSVSLTAPTANGTTSYTVTASASGCASQTASVALITTGCNSTTTAPPSTTVTNPPSTTTAPPSTTVTNPPSSTTAVSIPPVNPNADYYGFLDAASCDSIRGWAFDRNIIKQSVGVDLFINGTKVATLLASRPRPDVADAFGIQGFNAYEYAYKIPDSYKKNATITVAARIANTSRELINSPRTTAVCQATTTTPVVKPDTCQFSLSTASSLSASCGSSLTLSASCAGSNCNRVSYAWKGNGLSQSGQSVSLTAPTANGTTSYTVTASASGCASQTASVALTTTGCNSTTTAPPSTTVTNPPSTTTTSPVVTNTKFQGFLEMANCDGVAGWLLDSNNPKQAQAVDIYLNGVKVATVTASRSRQDVADAYSVQGYNTFGYFYAIPAAYKANAALKVSVVPAGTTRDLSLSPRNTPMCAGNGQLPTSPPADSCQFTLGTLAPVSVSCGSSVALTAACSGANCNRVTYTWKGNGLTATGQTVNLTAPSTNSTYSYSLTASANGCTSQTITSTVSVTGCTTAPAPTTTTTPPTTTAVVTNAKYVGFLEMANCDGIAGWVVDLNNTKRSPAVDIYLNGVKVATVTAERNRQDVADAYSVQGYNTFGYFYAIPAAYKANAALKVSVVPAGTTRDLSLSPRNTPMCAGNGQLPTNPPTTTDSCQFSLSTSPISVSCGESVTLQASCSWATYTWSGNGTTQTGQQVTLTAPSANGTTTYTVTATAKGCPSQTATFDLIVSGCASLTTTPPPSTTTNPPSTTTTTPSTPTNAKYVGFLETANCDVLAGWILDVNNPKRSPSADVYINNVKVATITADRNRQDVADAYGVQGYNTFGYLYTIPDSYKSNAPLNVSIKPVATTTDLNLSPRTTAFCAGNGTPPSSTTPINTTSTGCQFTLTTSNASAACGSTVTLNATCVGTNCDRISYAWSGNGINQSGQSVTFNAPAANGTTTYVVVGSASGCTSQSVSAAVTVTGCSSAPTDQGDYPVLNSPYPSDKRPVLQNERVRVAVDLGVGGVIREVTDLQVGENMINCMEYGSSGRRDPGRDDQISLYSMPNAATGWSQGGKPVLDDIGYNPVQGGDIAGNFSPMLGYGRTDKMLYTKTKGLLWGLNNEPGHYIVEQWIRLEGNVVKRHVKIVGNRPDNTKYDDVRQQELPCTYTNSAYYQYYVVQGDPYNSAPMINVNGIRNLGGSGICLNDYKNQGQISPLNVDSSEPWIAAVRPNTMRGLALHTPYSHEFKVGLFNEVGWGPAESINAGYIANTVSMPLDPNGVYEFDINMVVGTLSEIRNTINTLPRSETKPNYIFAGNPTRCGFYYRKAYDQGFPVGNELVITPTDRRFKLVSPNKGYRASETPTLYVRMRAITTETRMILEWRKVGQTELEAAQADQTITFNVQGDNQYHTIAIPTGQNSKWSGTISNFNIRYENVSETPVSGQQFGVKWISATNLGDF</sequence>
<keyword evidence="4" id="KW-1185">Reference proteome</keyword>
<name>A0A2T0T2T7_9BACT</name>
<gene>
    <name evidence="3" type="ORF">CLV58_10792</name>
</gene>
<feature type="signal peptide" evidence="2">
    <location>
        <begin position="1"/>
        <end position="32"/>
    </location>
</feature>
<feature type="compositionally biased region" description="Low complexity" evidence="1">
    <location>
        <begin position="613"/>
        <end position="647"/>
    </location>
</feature>
<keyword evidence="2" id="KW-0732">Signal</keyword>
<evidence type="ECO:0000313" key="4">
    <source>
        <dbReference type="Proteomes" id="UP000238375"/>
    </source>
</evidence>
<comment type="caution">
    <text evidence="3">The sequence shown here is derived from an EMBL/GenBank/DDBJ whole genome shotgun (WGS) entry which is preliminary data.</text>
</comment>
<evidence type="ECO:0000313" key="3">
    <source>
        <dbReference type="EMBL" id="PRY39998.1"/>
    </source>
</evidence>
<evidence type="ECO:0000256" key="2">
    <source>
        <dbReference type="SAM" id="SignalP"/>
    </source>
</evidence>
<dbReference type="Proteomes" id="UP000238375">
    <property type="component" value="Unassembled WGS sequence"/>
</dbReference>
<feature type="compositionally biased region" description="Low complexity" evidence="1">
    <location>
        <begin position="1314"/>
        <end position="1328"/>
    </location>
</feature>
<accession>A0A2T0T2T7</accession>
<proteinExistence type="predicted"/>
<feature type="region of interest" description="Disordered" evidence="1">
    <location>
        <begin position="613"/>
        <end position="648"/>
    </location>
</feature>
<dbReference type="RefSeq" id="WP_106137631.1">
    <property type="nucleotide sequence ID" value="NZ_PVTE01000007.1"/>
</dbReference>
<feature type="region of interest" description="Disordered" evidence="1">
    <location>
        <begin position="335"/>
        <end position="402"/>
    </location>
</feature>
<feature type="region of interest" description="Disordered" evidence="1">
    <location>
        <begin position="1307"/>
        <end position="1328"/>
    </location>
</feature>
<reference evidence="3 4" key="1">
    <citation type="submission" date="2018-03" db="EMBL/GenBank/DDBJ databases">
        <title>Genomic Encyclopedia of Archaeal and Bacterial Type Strains, Phase II (KMG-II): from individual species to whole genera.</title>
        <authorList>
            <person name="Goeker M."/>
        </authorList>
    </citation>
    <scope>NUCLEOTIDE SEQUENCE [LARGE SCALE GENOMIC DNA]</scope>
    <source>
        <strain evidence="3 4">DSM 28354</strain>
    </source>
</reference>
<dbReference type="OrthoDB" id="633728at2"/>
<evidence type="ECO:0008006" key="5">
    <source>
        <dbReference type="Google" id="ProtNLM"/>
    </source>
</evidence>